<evidence type="ECO:0000256" key="1">
    <source>
        <dbReference type="SAM" id="MobiDB-lite"/>
    </source>
</evidence>
<organism evidence="3">
    <name type="scientific">Athelia psychrophila</name>
    <dbReference type="NCBI Taxonomy" id="1759441"/>
    <lineage>
        <taxon>Eukaryota</taxon>
        <taxon>Fungi</taxon>
        <taxon>Dikarya</taxon>
        <taxon>Basidiomycota</taxon>
        <taxon>Agaricomycotina</taxon>
        <taxon>Agaricomycetes</taxon>
        <taxon>Agaricomycetidae</taxon>
        <taxon>Atheliales</taxon>
        <taxon>Atheliaceae</taxon>
        <taxon>Athelia</taxon>
    </lineage>
</organism>
<evidence type="ECO:0000313" key="3">
    <source>
        <dbReference type="EMBL" id="KZP04943.1"/>
    </source>
</evidence>
<dbReference type="InterPro" id="IPR000210">
    <property type="entry name" value="BTB/POZ_dom"/>
</dbReference>
<dbReference type="SUPFAM" id="SSF54695">
    <property type="entry name" value="POZ domain"/>
    <property type="match status" value="1"/>
</dbReference>
<protein>
    <recommendedName>
        <fullName evidence="2">BTB domain-containing protein</fullName>
    </recommendedName>
</protein>
<dbReference type="STRING" id="436010.A0A167VF24"/>
<name>A0A167VF24_9AGAM</name>
<reference evidence="3" key="1">
    <citation type="journal article" date="2016" name="Mol. Biol. Evol.">
        <title>Comparative Genomics of Early-Diverging Mushroom-Forming Fungi Provides Insights into the Origins of Lignocellulose Decay Capabilities.</title>
        <authorList>
            <person name="Nagy L.G."/>
            <person name="Riley R."/>
            <person name="Tritt A."/>
            <person name="Adam C."/>
            <person name="Daum C."/>
            <person name="Floudas D."/>
            <person name="Sun H."/>
            <person name="Yadav J.S."/>
            <person name="Pangilinan J."/>
            <person name="Larsson K.H."/>
            <person name="Matsuura K."/>
            <person name="Barry K."/>
            <person name="Labutti K."/>
            <person name="Kuo R."/>
            <person name="Ohm R.A."/>
            <person name="Bhattacharya S.S."/>
            <person name="Shirouzu T."/>
            <person name="Yoshinaga Y."/>
            <person name="Martin F.M."/>
            <person name="Grigoriev I.V."/>
            <person name="Hibbett D.S."/>
        </authorList>
    </citation>
    <scope>NUCLEOTIDE SEQUENCE [LARGE SCALE GENOMIC DNA]</scope>
    <source>
        <strain evidence="3">CBS 109695</strain>
    </source>
</reference>
<dbReference type="Pfam" id="PF00651">
    <property type="entry name" value="BTB"/>
    <property type="match status" value="1"/>
</dbReference>
<dbReference type="AlphaFoldDB" id="A0A167VF24"/>
<dbReference type="PROSITE" id="PS50097">
    <property type="entry name" value="BTB"/>
    <property type="match status" value="1"/>
</dbReference>
<accession>A0A167VF24</accession>
<dbReference type="InterPro" id="IPR011333">
    <property type="entry name" value="SKP1/BTB/POZ_sf"/>
</dbReference>
<gene>
    <name evidence="3" type="ORF">FIBSPDRAFT_1054375</name>
</gene>
<evidence type="ECO:0000259" key="2">
    <source>
        <dbReference type="PROSITE" id="PS50097"/>
    </source>
</evidence>
<feature type="region of interest" description="Disordered" evidence="1">
    <location>
        <begin position="1"/>
        <end position="22"/>
    </location>
</feature>
<sequence length="329" mass="36639">MSSNDRPPANRKRAGDPSAGSAASVIPVRSNIWYDDGNVILQAESTQWKVHKSILAQSSSVFRDMFLIPQPPSDDTELVEGCPVVRLLDSAEEVEYVLQAICQREYVGLEEALPLRVISAFVRLGTKYDIPKLRIEGKKRIFKEFPADLDHAHNSVRPEWKFVTQPDCVAELVLFARTTGLLSILPFALYACCRLCTASQIMGGAAQRDGTIVSLSVSDQLACFAGFRAICKAQAETTYSWAYSKKTHAKCTSGVCSPIRQELVVLNFTSSPIIVGLKTFAYRSMLCPACADQAEEMHKKGRAKFWMLLPSLFGLPPWEELRKEREEVE</sequence>
<dbReference type="CDD" id="cd18186">
    <property type="entry name" value="BTB_POZ_ZBTB_KLHL-like"/>
    <property type="match status" value="1"/>
</dbReference>
<dbReference type="OrthoDB" id="3027208at2759"/>
<dbReference type="Gene3D" id="3.30.710.10">
    <property type="entry name" value="Potassium Channel Kv1.1, Chain A"/>
    <property type="match status" value="1"/>
</dbReference>
<proteinExistence type="predicted"/>
<dbReference type="EMBL" id="KV417877">
    <property type="protein sequence ID" value="KZP04943.1"/>
    <property type="molecule type" value="Genomic_DNA"/>
</dbReference>
<feature type="domain" description="BTB" evidence="2">
    <location>
        <begin position="37"/>
        <end position="101"/>
    </location>
</feature>